<dbReference type="InterPro" id="IPR001087">
    <property type="entry name" value="GDSL"/>
</dbReference>
<feature type="signal peptide" evidence="5">
    <location>
        <begin position="1"/>
        <end position="32"/>
    </location>
</feature>
<reference evidence="6 7" key="1">
    <citation type="submission" date="2024-02" db="EMBL/GenBank/DDBJ databases">
        <title>High-quality chromosome-scale genome assembly of Pensacola bahiagrass (Paspalum notatum Flugge var. saurae).</title>
        <authorList>
            <person name="Vega J.M."/>
            <person name="Podio M."/>
            <person name="Orjuela J."/>
            <person name="Siena L.A."/>
            <person name="Pessino S.C."/>
            <person name="Combes M.C."/>
            <person name="Mariac C."/>
            <person name="Albertini E."/>
            <person name="Pupilli F."/>
            <person name="Ortiz J.P.A."/>
            <person name="Leblanc O."/>
        </authorList>
    </citation>
    <scope>NUCLEOTIDE SEQUENCE [LARGE SCALE GENOMIC DNA]</scope>
    <source>
        <strain evidence="6">R1</strain>
        <tissue evidence="6">Leaf</tissue>
    </source>
</reference>
<evidence type="ECO:0000256" key="4">
    <source>
        <dbReference type="ARBA" id="ARBA00023180"/>
    </source>
</evidence>
<gene>
    <name evidence="6" type="ORF">U9M48_018240</name>
</gene>
<dbReference type="Gene3D" id="3.40.50.1110">
    <property type="entry name" value="SGNH hydrolase"/>
    <property type="match status" value="1"/>
</dbReference>
<dbReference type="InterPro" id="IPR036514">
    <property type="entry name" value="SGNH_hydro_sf"/>
</dbReference>
<dbReference type="EMBL" id="CP144748">
    <property type="protein sequence ID" value="WVZ69463.1"/>
    <property type="molecule type" value="Genomic_DNA"/>
</dbReference>
<dbReference type="SUPFAM" id="SSF52266">
    <property type="entry name" value="SGNH hydrolase"/>
    <property type="match status" value="1"/>
</dbReference>
<dbReference type="CDD" id="cd01837">
    <property type="entry name" value="SGNH_plant_lipase_like"/>
    <property type="match status" value="1"/>
</dbReference>
<evidence type="ECO:0000256" key="3">
    <source>
        <dbReference type="ARBA" id="ARBA00022801"/>
    </source>
</evidence>
<sequence length="369" mass="41015">MASLSCYRRGAVSLRIFLVSAALLLSAPAALCGCYKRIFSFGDSIIDTGNFARGGAMEPPFGMTFFKHPTGRICDGRVIIDFYAQALQLPLIPPNLPQKDTGLFPNGANFAVYGSTAMPPDYFRRRWNQTVPMPTCLGMQMGWFKDMLQRIAPNDGAKRQILRESLIVLGEIGGNDYNFWLNDPTRPREVAAQFIPDVVRTIGSSAQELIGMGAKVILIPNNFPIGCVPAYLRNHRSNAPADYDEHGCLRWFNDFSQRHNQALRAEVGRLSARNPGVKLIYADYYGAAMEFVKDPHRFGIGDPKTACCGGDDQPYHLDRLCDSKAKIWGNPRSFASWDGLHMTEKAYEVISNEVLHGPFANPPLLRSCN</sequence>
<keyword evidence="2 5" id="KW-0732">Signal</keyword>
<dbReference type="Pfam" id="PF00657">
    <property type="entry name" value="Lipase_GDSL"/>
    <property type="match status" value="1"/>
</dbReference>
<evidence type="ECO:0008006" key="8">
    <source>
        <dbReference type="Google" id="ProtNLM"/>
    </source>
</evidence>
<proteinExistence type="inferred from homology"/>
<comment type="similarity">
    <text evidence="1">Belongs to the 'GDSL' lipolytic enzyme family.</text>
</comment>
<dbReference type="GO" id="GO:0016788">
    <property type="term" value="F:hydrolase activity, acting on ester bonds"/>
    <property type="evidence" value="ECO:0007669"/>
    <property type="project" value="InterPro"/>
</dbReference>
<dbReference type="PANTHER" id="PTHR22835">
    <property type="entry name" value="ZINC FINGER FYVE DOMAIN CONTAINING PROTEIN"/>
    <property type="match status" value="1"/>
</dbReference>
<dbReference type="AlphaFoldDB" id="A0AAQ3WPJ4"/>
<organism evidence="6 7">
    <name type="scientific">Paspalum notatum var. saurae</name>
    <dbReference type="NCBI Taxonomy" id="547442"/>
    <lineage>
        <taxon>Eukaryota</taxon>
        <taxon>Viridiplantae</taxon>
        <taxon>Streptophyta</taxon>
        <taxon>Embryophyta</taxon>
        <taxon>Tracheophyta</taxon>
        <taxon>Spermatophyta</taxon>
        <taxon>Magnoliopsida</taxon>
        <taxon>Liliopsida</taxon>
        <taxon>Poales</taxon>
        <taxon>Poaceae</taxon>
        <taxon>PACMAD clade</taxon>
        <taxon>Panicoideae</taxon>
        <taxon>Andropogonodae</taxon>
        <taxon>Paspaleae</taxon>
        <taxon>Paspalinae</taxon>
        <taxon>Paspalum</taxon>
    </lineage>
</organism>
<evidence type="ECO:0000256" key="2">
    <source>
        <dbReference type="ARBA" id="ARBA00022729"/>
    </source>
</evidence>
<keyword evidence="4" id="KW-0325">Glycoprotein</keyword>
<name>A0AAQ3WPJ4_PASNO</name>
<keyword evidence="7" id="KW-1185">Reference proteome</keyword>
<evidence type="ECO:0000313" key="7">
    <source>
        <dbReference type="Proteomes" id="UP001341281"/>
    </source>
</evidence>
<keyword evidence="3" id="KW-0378">Hydrolase</keyword>
<accession>A0AAQ3WPJ4</accession>
<dbReference type="InterPro" id="IPR035669">
    <property type="entry name" value="SGNH_plant_lipase-like"/>
</dbReference>
<evidence type="ECO:0000256" key="1">
    <source>
        <dbReference type="ARBA" id="ARBA00008668"/>
    </source>
</evidence>
<evidence type="ECO:0000256" key="5">
    <source>
        <dbReference type="SAM" id="SignalP"/>
    </source>
</evidence>
<dbReference type="PANTHER" id="PTHR22835:SF649">
    <property type="entry name" value="OS01G0651000 PROTEIN"/>
    <property type="match status" value="1"/>
</dbReference>
<dbReference type="Proteomes" id="UP001341281">
    <property type="component" value="Chromosome 04"/>
</dbReference>
<evidence type="ECO:0000313" key="6">
    <source>
        <dbReference type="EMBL" id="WVZ69463.1"/>
    </source>
</evidence>
<protein>
    <recommendedName>
        <fullName evidence="8">GDSL esterase/lipase</fullName>
    </recommendedName>
</protein>
<feature type="chain" id="PRO_5042890605" description="GDSL esterase/lipase" evidence="5">
    <location>
        <begin position="33"/>
        <end position="369"/>
    </location>
</feature>